<evidence type="ECO:0000256" key="13">
    <source>
        <dbReference type="HAMAP-Rule" id="MF_00041"/>
    </source>
</evidence>
<dbReference type="InterPro" id="IPR024909">
    <property type="entry name" value="Cys-tRNA/MSH_ligase"/>
</dbReference>
<dbReference type="GO" id="GO:0005829">
    <property type="term" value="C:cytosol"/>
    <property type="evidence" value="ECO:0007669"/>
    <property type="project" value="TreeGrafter"/>
</dbReference>
<dbReference type="AlphaFoldDB" id="A0A6B8M8Y5"/>
<dbReference type="Pfam" id="PF01406">
    <property type="entry name" value="tRNA-synt_1e"/>
    <property type="match status" value="1"/>
</dbReference>
<dbReference type="PRINTS" id="PR00983">
    <property type="entry name" value="TRNASYNTHCYS"/>
</dbReference>
<dbReference type="SUPFAM" id="SSF47323">
    <property type="entry name" value="Anticodon-binding domain of a subclass of class I aminoacyl-tRNA synthetases"/>
    <property type="match status" value="1"/>
</dbReference>
<evidence type="ECO:0000256" key="10">
    <source>
        <dbReference type="ARBA" id="ARBA00022917"/>
    </source>
</evidence>
<evidence type="ECO:0000256" key="7">
    <source>
        <dbReference type="ARBA" id="ARBA00022741"/>
    </source>
</evidence>
<keyword evidence="11 13" id="KW-0030">Aminoacyl-tRNA synthetase</keyword>
<keyword evidence="7 13" id="KW-0547">Nucleotide-binding</keyword>
<keyword evidence="9 13" id="KW-0067">ATP-binding</keyword>
<keyword evidence="17" id="KW-1185">Reference proteome</keyword>
<dbReference type="RefSeq" id="WP_016922001.1">
    <property type="nucleotide sequence ID" value="NZ_CP044331.1"/>
</dbReference>
<comment type="subcellular location">
    <subcellularLocation>
        <location evidence="1 13">Cytoplasm</location>
    </subcellularLocation>
</comment>
<evidence type="ECO:0000256" key="2">
    <source>
        <dbReference type="ARBA" id="ARBA00005594"/>
    </source>
</evidence>
<keyword evidence="10 13" id="KW-0648">Protein biosynthesis</keyword>
<dbReference type="EC" id="6.1.1.16" evidence="13"/>
<evidence type="ECO:0000256" key="11">
    <source>
        <dbReference type="ARBA" id="ARBA00023146"/>
    </source>
</evidence>
<evidence type="ECO:0000256" key="4">
    <source>
        <dbReference type="ARBA" id="ARBA00022490"/>
    </source>
</evidence>
<dbReference type="KEGG" id="mpar:F7D14_17080"/>
<dbReference type="GO" id="GO:0008270">
    <property type="term" value="F:zinc ion binding"/>
    <property type="evidence" value="ECO:0007669"/>
    <property type="project" value="UniProtKB-UniRule"/>
</dbReference>
<feature type="domain" description="tRNA synthetases class I catalytic" evidence="14">
    <location>
        <begin position="19"/>
        <end position="325"/>
    </location>
</feature>
<dbReference type="InterPro" id="IPR032678">
    <property type="entry name" value="tRNA-synt_1_cat_dom"/>
</dbReference>
<evidence type="ECO:0000259" key="15">
    <source>
        <dbReference type="Pfam" id="PF23493"/>
    </source>
</evidence>
<dbReference type="FunFam" id="3.40.50.620:FF:000068">
    <property type="entry name" value="Cysteine--tRNA ligase"/>
    <property type="match status" value="1"/>
</dbReference>
<feature type="binding site" evidence="13">
    <location>
        <position position="243"/>
    </location>
    <ligand>
        <name>Zn(2+)</name>
        <dbReference type="ChEBI" id="CHEBI:29105"/>
    </ligand>
</feature>
<feature type="domain" description="Cysteinyl-tRNA ligase anticodon binding" evidence="15">
    <location>
        <begin position="422"/>
        <end position="463"/>
    </location>
</feature>
<evidence type="ECO:0000256" key="5">
    <source>
        <dbReference type="ARBA" id="ARBA00022598"/>
    </source>
</evidence>
<sequence>MSTPALKIYNTLTRTKEVFQPLDPANVRMYVCGPTVYDYAHIGNARPLIVFDVLYRLLRRLYGERHVKYVRNITDVDDKINARAAERGITIRELTEETNRVFQEDVTALGCLPPDVQPRATEHIAQMIAIIERLIAGGHAYAADGHVLFDVPSMKEYGRLSRRSLDEMLAGARVDVAPYKRGDMDFVLWKPSKETEPGWESPWGRGRPGWHIECSAMSWAHLGETFDIHGGGVDLVFPHHENEIAQSCCAFSQPVMANYWMHNGFLQVEGEKMSKSLGNFVTIHELLHTEKFGGRKWPGEVLRLAMLRTHYRQPIDWTVKALEEAELSLKKWAIETGVVEVDGDGFGMGYGSPDGDGYGGGFAGVRIVLEALEDDLNTPFALTAIHAIEDSQELKAALNLIGVNVRSYARWVEGERRSVNVEHVSSLIAARLAARLARNWGESDRIRDELAAMGIALKDNKDGTTTWEVKR</sequence>
<keyword evidence="8 13" id="KW-0862">Zinc</keyword>
<dbReference type="GO" id="GO:0004817">
    <property type="term" value="F:cysteine-tRNA ligase activity"/>
    <property type="evidence" value="ECO:0007669"/>
    <property type="project" value="UniProtKB-UniRule"/>
</dbReference>
<comment type="catalytic activity">
    <reaction evidence="12 13">
        <text>tRNA(Cys) + L-cysteine + ATP = L-cysteinyl-tRNA(Cys) + AMP + diphosphate</text>
        <dbReference type="Rhea" id="RHEA:17773"/>
        <dbReference type="Rhea" id="RHEA-COMP:9661"/>
        <dbReference type="Rhea" id="RHEA-COMP:9679"/>
        <dbReference type="ChEBI" id="CHEBI:30616"/>
        <dbReference type="ChEBI" id="CHEBI:33019"/>
        <dbReference type="ChEBI" id="CHEBI:35235"/>
        <dbReference type="ChEBI" id="CHEBI:78442"/>
        <dbReference type="ChEBI" id="CHEBI:78517"/>
        <dbReference type="ChEBI" id="CHEBI:456215"/>
        <dbReference type="EC" id="6.1.1.16"/>
    </reaction>
</comment>
<feature type="short sequence motif" description="'KMSKS' region" evidence="13">
    <location>
        <begin position="272"/>
        <end position="276"/>
    </location>
</feature>
<feature type="binding site" evidence="13">
    <location>
        <position position="32"/>
    </location>
    <ligand>
        <name>Zn(2+)</name>
        <dbReference type="ChEBI" id="CHEBI:29105"/>
    </ligand>
</feature>
<name>A0A6B8M8Y5_9HYPH</name>
<dbReference type="PANTHER" id="PTHR10890">
    <property type="entry name" value="CYSTEINYL-TRNA SYNTHETASE"/>
    <property type="match status" value="1"/>
</dbReference>
<keyword evidence="6 13" id="KW-0479">Metal-binding</keyword>
<comment type="subunit">
    <text evidence="3 13">Monomer.</text>
</comment>
<dbReference type="EMBL" id="CP044331">
    <property type="protein sequence ID" value="QGM99028.1"/>
    <property type="molecule type" value="Genomic_DNA"/>
</dbReference>
<comment type="similarity">
    <text evidence="2 13">Belongs to the class-I aminoacyl-tRNA synthetase family.</text>
</comment>
<evidence type="ECO:0000256" key="9">
    <source>
        <dbReference type="ARBA" id="ARBA00022840"/>
    </source>
</evidence>
<evidence type="ECO:0000256" key="6">
    <source>
        <dbReference type="ARBA" id="ARBA00022723"/>
    </source>
</evidence>
<evidence type="ECO:0000259" key="14">
    <source>
        <dbReference type="Pfam" id="PF01406"/>
    </source>
</evidence>
<feature type="binding site" evidence="13">
    <location>
        <position position="239"/>
    </location>
    <ligand>
        <name>Zn(2+)</name>
        <dbReference type="ChEBI" id="CHEBI:29105"/>
    </ligand>
</feature>
<dbReference type="Proteomes" id="UP000422569">
    <property type="component" value="Chromosome"/>
</dbReference>
<gene>
    <name evidence="13" type="primary">cysS</name>
    <name evidence="16" type="ORF">F7D14_17080</name>
</gene>
<feature type="binding site" evidence="13">
    <location>
        <position position="214"/>
    </location>
    <ligand>
        <name>Zn(2+)</name>
        <dbReference type="ChEBI" id="CHEBI:29105"/>
    </ligand>
</feature>
<accession>A0A6B8M8Y5</accession>
<dbReference type="InterPro" id="IPR014729">
    <property type="entry name" value="Rossmann-like_a/b/a_fold"/>
</dbReference>
<evidence type="ECO:0000313" key="17">
    <source>
        <dbReference type="Proteomes" id="UP000422569"/>
    </source>
</evidence>
<feature type="binding site" evidence="13">
    <location>
        <position position="275"/>
    </location>
    <ligand>
        <name>ATP</name>
        <dbReference type="ChEBI" id="CHEBI:30616"/>
    </ligand>
</feature>
<dbReference type="GO" id="GO:0006423">
    <property type="term" value="P:cysteinyl-tRNA aminoacylation"/>
    <property type="evidence" value="ECO:0007669"/>
    <property type="project" value="UniProtKB-UniRule"/>
</dbReference>
<dbReference type="GO" id="GO:0005524">
    <property type="term" value="F:ATP binding"/>
    <property type="evidence" value="ECO:0007669"/>
    <property type="project" value="UniProtKB-UniRule"/>
</dbReference>
<feature type="short sequence motif" description="'HIGH' region" evidence="13">
    <location>
        <begin position="34"/>
        <end position="44"/>
    </location>
</feature>
<dbReference type="Gene3D" id="3.40.50.620">
    <property type="entry name" value="HUPs"/>
    <property type="match status" value="1"/>
</dbReference>
<dbReference type="HAMAP" id="MF_00041">
    <property type="entry name" value="Cys_tRNA_synth"/>
    <property type="match status" value="1"/>
</dbReference>
<protein>
    <recommendedName>
        <fullName evidence="13">Cysteine--tRNA ligase</fullName>
        <ecNumber evidence="13">6.1.1.16</ecNumber>
    </recommendedName>
    <alternativeName>
        <fullName evidence="13">Cysteinyl-tRNA synthetase</fullName>
        <shortName evidence="13">CysRS</shortName>
    </alternativeName>
</protein>
<dbReference type="CDD" id="cd00672">
    <property type="entry name" value="CysRS_core"/>
    <property type="match status" value="1"/>
</dbReference>
<dbReference type="Pfam" id="PF23493">
    <property type="entry name" value="CysS_C"/>
    <property type="match status" value="1"/>
</dbReference>
<dbReference type="PANTHER" id="PTHR10890:SF3">
    <property type="entry name" value="CYSTEINE--TRNA LIGASE, CYTOPLASMIC"/>
    <property type="match status" value="1"/>
</dbReference>
<keyword evidence="5 13" id="KW-0436">Ligase</keyword>
<keyword evidence="4 13" id="KW-0963">Cytoplasm</keyword>
<dbReference type="Gene3D" id="1.20.120.1910">
    <property type="entry name" value="Cysteine-tRNA ligase, C-terminal anti-codon recognition domain"/>
    <property type="match status" value="1"/>
</dbReference>
<organism evidence="16 17">
    <name type="scientific">Methylocystis parvus</name>
    <dbReference type="NCBI Taxonomy" id="134"/>
    <lineage>
        <taxon>Bacteria</taxon>
        <taxon>Pseudomonadati</taxon>
        <taxon>Pseudomonadota</taxon>
        <taxon>Alphaproteobacteria</taxon>
        <taxon>Hyphomicrobiales</taxon>
        <taxon>Methylocystaceae</taxon>
        <taxon>Methylocystis</taxon>
    </lineage>
</organism>
<evidence type="ECO:0000256" key="3">
    <source>
        <dbReference type="ARBA" id="ARBA00011245"/>
    </source>
</evidence>
<evidence type="ECO:0000256" key="1">
    <source>
        <dbReference type="ARBA" id="ARBA00004496"/>
    </source>
</evidence>
<comment type="cofactor">
    <cofactor evidence="13">
        <name>Zn(2+)</name>
        <dbReference type="ChEBI" id="CHEBI:29105"/>
    </cofactor>
    <text evidence="13">Binds 1 zinc ion per subunit.</text>
</comment>
<dbReference type="SUPFAM" id="SSF52374">
    <property type="entry name" value="Nucleotidylyl transferase"/>
    <property type="match status" value="1"/>
</dbReference>
<evidence type="ECO:0000256" key="12">
    <source>
        <dbReference type="ARBA" id="ARBA00047398"/>
    </source>
</evidence>
<dbReference type="InterPro" id="IPR056411">
    <property type="entry name" value="CysS_C"/>
</dbReference>
<dbReference type="InterPro" id="IPR015803">
    <property type="entry name" value="Cys-tRNA-ligase"/>
</dbReference>
<dbReference type="NCBIfam" id="TIGR00435">
    <property type="entry name" value="cysS"/>
    <property type="match status" value="1"/>
</dbReference>
<dbReference type="InterPro" id="IPR009080">
    <property type="entry name" value="tRNAsynth_Ia_anticodon-bd"/>
</dbReference>
<reference evidence="16 17" key="1">
    <citation type="submission" date="2019-09" db="EMBL/GenBank/DDBJ databases">
        <title>Isolation and complete genome sequencing of Methylocystis species.</title>
        <authorList>
            <person name="Rumah B.L."/>
            <person name="Stead C.E."/>
            <person name="Stevens B.C."/>
            <person name="Minton N.P."/>
            <person name="Grosse-Honebrink A."/>
            <person name="Zhang Y."/>
        </authorList>
    </citation>
    <scope>NUCLEOTIDE SEQUENCE [LARGE SCALE GENOMIC DNA]</scope>
    <source>
        <strain evidence="16 17">BRCS2</strain>
    </source>
</reference>
<evidence type="ECO:0000256" key="8">
    <source>
        <dbReference type="ARBA" id="ARBA00022833"/>
    </source>
</evidence>
<proteinExistence type="inferred from homology"/>
<evidence type="ECO:0000313" key="16">
    <source>
        <dbReference type="EMBL" id="QGM99028.1"/>
    </source>
</evidence>